<keyword evidence="1" id="KW-0343">GTPase activation</keyword>
<gene>
    <name evidence="3" type="primary">arhgap32_3</name>
    <name evidence="3" type="ORF">AVEN_115973_1</name>
</gene>
<dbReference type="Gene3D" id="3.30.1520.10">
    <property type="entry name" value="Phox-like domain"/>
    <property type="match status" value="1"/>
</dbReference>
<dbReference type="GO" id="GO:0007264">
    <property type="term" value="P:small GTPase-mediated signal transduction"/>
    <property type="evidence" value="ECO:0007669"/>
    <property type="project" value="TreeGrafter"/>
</dbReference>
<feature type="domain" description="PX" evidence="2">
    <location>
        <begin position="92"/>
        <end position="208"/>
    </location>
</feature>
<dbReference type="PANTHER" id="PTHR15729">
    <property type="entry name" value="CDC42 GTPASE-ACTIVATING PROTEIN"/>
    <property type="match status" value="1"/>
</dbReference>
<dbReference type="SUPFAM" id="SSF64268">
    <property type="entry name" value="PX domain"/>
    <property type="match status" value="1"/>
</dbReference>
<evidence type="ECO:0000256" key="1">
    <source>
        <dbReference type="ARBA" id="ARBA00022468"/>
    </source>
</evidence>
<keyword evidence="4" id="KW-1185">Reference proteome</keyword>
<accession>A0A4Y2LB55</accession>
<dbReference type="PROSITE" id="PS50195">
    <property type="entry name" value="PX"/>
    <property type="match status" value="1"/>
</dbReference>
<organism evidence="3 4">
    <name type="scientific">Araneus ventricosus</name>
    <name type="common">Orbweaver spider</name>
    <name type="synonym">Epeira ventricosa</name>
    <dbReference type="NCBI Taxonomy" id="182803"/>
    <lineage>
        <taxon>Eukaryota</taxon>
        <taxon>Metazoa</taxon>
        <taxon>Ecdysozoa</taxon>
        <taxon>Arthropoda</taxon>
        <taxon>Chelicerata</taxon>
        <taxon>Arachnida</taxon>
        <taxon>Araneae</taxon>
        <taxon>Araneomorphae</taxon>
        <taxon>Entelegynae</taxon>
        <taxon>Araneoidea</taxon>
        <taxon>Araneidae</taxon>
        <taxon>Araneus</taxon>
    </lineage>
</organism>
<dbReference type="InterPro" id="IPR051576">
    <property type="entry name" value="PX-Rho_GAP"/>
</dbReference>
<evidence type="ECO:0000259" key="2">
    <source>
        <dbReference type="PROSITE" id="PS50195"/>
    </source>
</evidence>
<dbReference type="PANTHER" id="PTHR15729:SF10">
    <property type="entry name" value="GTPASE-ACTIVATING PROTEIN CDGAPR"/>
    <property type="match status" value="1"/>
</dbReference>
<sequence length="350" mass="39852">MQETRFVDVCNICSLGFLPDLLLYAPPTDVLLIKDYDGKQLSDKVKYSTYSWSPSSSGDTRFPKLDECAHFHYENVELGPIQVFLCDKQNDSCKSSMLCSSSANKENENEHMCFLITVVSNSKKWVVRRSYRNFMFLDTQLHRCVYDRKYSLLQELPYLPQSEPKDEDFEDKVRNQLSEYLERFSQLAGSLINCGPVLNWFELDNRGNRLIVTDEAINTPAIAAAYVVVPYTAQATDEISFDLDALTSLAMGVSPTGTWLMAQNQPSRLGSGHRTGMHLENIRKEKEEQFLIQNTLSSFAIRISRNILVSHSSSLCRIRIKIHCSAEILTTRLEHNPSFATGSVLRMFVV</sequence>
<dbReference type="OrthoDB" id="6426992at2759"/>
<dbReference type="Proteomes" id="UP000499080">
    <property type="component" value="Unassembled WGS sequence"/>
</dbReference>
<dbReference type="EMBL" id="BGPR01005535">
    <property type="protein sequence ID" value="GBN11063.1"/>
    <property type="molecule type" value="Genomic_DNA"/>
</dbReference>
<dbReference type="InterPro" id="IPR036871">
    <property type="entry name" value="PX_dom_sf"/>
</dbReference>
<evidence type="ECO:0000313" key="4">
    <source>
        <dbReference type="Proteomes" id="UP000499080"/>
    </source>
</evidence>
<evidence type="ECO:0000313" key="3">
    <source>
        <dbReference type="EMBL" id="GBN11063.1"/>
    </source>
</evidence>
<proteinExistence type="predicted"/>
<reference evidence="3 4" key="1">
    <citation type="journal article" date="2019" name="Sci. Rep.">
        <title>Orb-weaving spider Araneus ventricosus genome elucidates the spidroin gene catalogue.</title>
        <authorList>
            <person name="Kono N."/>
            <person name="Nakamura H."/>
            <person name="Ohtoshi R."/>
            <person name="Moran D.A.P."/>
            <person name="Shinohara A."/>
            <person name="Yoshida Y."/>
            <person name="Fujiwara M."/>
            <person name="Mori M."/>
            <person name="Tomita M."/>
            <person name="Arakawa K."/>
        </authorList>
    </citation>
    <scope>NUCLEOTIDE SEQUENCE [LARGE SCALE GENOMIC DNA]</scope>
</reference>
<protein>
    <submittedName>
        <fullName evidence="3">Rho GTPase-activating protein 32</fullName>
    </submittedName>
</protein>
<dbReference type="GO" id="GO:0035091">
    <property type="term" value="F:phosphatidylinositol binding"/>
    <property type="evidence" value="ECO:0007669"/>
    <property type="project" value="InterPro"/>
</dbReference>
<dbReference type="GO" id="GO:0005096">
    <property type="term" value="F:GTPase activator activity"/>
    <property type="evidence" value="ECO:0007669"/>
    <property type="project" value="UniProtKB-KW"/>
</dbReference>
<dbReference type="InterPro" id="IPR001683">
    <property type="entry name" value="PX_dom"/>
</dbReference>
<dbReference type="Pfam" id="PF00787">
    <property type="entry name" value="PX"/>
    <property type="match status" value="1"/>
</dbReference>
<name>A0A4Y2LB55_ARAVE</name>
<comment type="caution">
    <text evidence="3">The sequence shown here is derived from an EMBL/GenBank/DDBJ whole genome shotgun (WGS) entry which is preliminary data.</text>
</comment>
<dbReference type="AlphaFoldDB" id="A0A4Y2LB55"/>